<reference evidence="2" key="2">
    <citation type="submission" date="2025-09" db="UniProtKB">
        <authorList>
            <consortium name="Ensembl"/>
        </authorList>
    </citation>
    <scope>IDENTIFICATION</scope>
</reference>
<dbReference type="Ensembl" id="ENSSTUT00000037834.1">
    <property type="protein sequence ID" value="ENSSTUP00000036201.1"/>
    <property type="gene ID" value="ENSSTUG00000015393.1"/>
</dbReference>
<dbReference type="Proteomes" id="UP000472277">
    <property type="component" value="Chromosome 31"/>
</dbReference>
<dbReference type="SUPFAM" id="SSF51735">
    <property type="entry name" value="NAD(P)-binding Rossmann-fold domains"/>
    <property type="match status" value="1"/>
</dbReference>
<dbReference type="InterPro" id="IPR036291">
    <property type="entry name" value="NAD(P)-bd_dom_sf"/>
</dbReference>
<dbReference type="PANTHER" id="PTHR44279">
    <property type="entry name" value="HYDROXYSTEROID (11-BETA) DEHYDROGENASE 1-LIKE B-RELATED"/>
    <property type="match status" value="1"/>
</dbReference>
<dbReference type="GO" id="GO:0016491">
    <property type="term" value="F:oxidoreductase activity"/>
    <property type="evidence" value="ECO:0007669"/>
    <property type="project" value="TreeGrafter"/>
</dbReference>
<evidence type="ECO:0000256" key="1">
    <source>
        <dbReference type="ARBA" id="ARBA00006484"/>
    </source>
</evidence>
<organism evidence="2 3">
    <name type="scientific">Salmo trutta</name>
    <name type="common">Brown trout</name>
    <dbReference type="NCBI Taxonomy" id="8032"/>
    <lineage>
        <taxon>Eukaryota</taxon>
        <taxon>Metazoa</taxon>
        <taxon>Chordata</taxon>
        <taxon>Craniata</taxon>
        <taxon>Vertebrata</taxon>
        <taxon>Euteleostomi</taxon>
        <taxon>Actinopterygii</taxon>
        <taxon>Neopterygii</taxon>
        <taxon>Teleostei</taxon>
        <taxon>Protacanthopterygii</taxon>
        <taxon>Salmoniformes</taxon>
        <taxon>Salmonidae</taxon>
        <taxon>Salmoninae</taxon>
        <taxon>Salmo</taxon>
    </lineage>
</organism>
<evidence type="ECO:0000313" key="2">
    <source>
        <dbReference type="Ensembl" id="ENSSTUP00000036201.1"/>
    </source>
</evidence>
<protein>
    <submittedName>
        <fullName evidence="2">Uncharacterized protein</fullName>
    </submittedName>
</protein>
<dbReference type="InParanoid" id="A0A673YNH9"/>
<dbReference type="Gene3D" id="3.40.50.720">
    <property type="entry name" value="NAD(P)-binding Rossmann-like Domain"/>
    <property type="match status" value="1"/>
</dbReference>
<name>A0A673YNH9_SALTR</name>
<reference evidence="2" key="1">
    <citation type="submission" date="2025-08" db="UniProtKB">
        <authorList>
            <consortium name="Ensembl"/>
        </authorList>
    </citation>
    <scope>IDENTIFICATION</scope>
</reference>
<dbReference type="Pfam" id="PF00106">
    <property type="entry name" value="adh_short"/>
    <property type="match status" value="1"/>
</dbReference>
<dbReference type="InterPro" id="IPR051253">
    <property type="entry name" value="11-beta-HSD"/>
</dbReference>
<evidence type="ECO:0000313" key="3">
    <source>
        <dbReference type="Proteomes" id="UP000472277"/>
    </source>
</evidence>
<dbReference type="GeneTree" id="ENSGT00940000162487"/>
<accession>A0A673YNH9</accession>
<proteinExistence type="inferred from homology"/>
<sequence length="237" mass="26767">KVLNTPFELLLCIFFIFKAISVRGARVLVTDASTGIGEQVAYHYSKMGGQIVITARKEHALQKVAENSTSLGVQKALYVTGDVCQASDPESGEDGCLDVLVLNHIGSSPFAIWNGDREHVRELMQVNFLSYVNIASAALPVLEYRVCDRRIISPYAANVFFGTIQNQVRHTIHLQFFFQQYICLGHTNMMAYPASDAALHLITRQKSFCPVYMYLACLCRDWFPFFRDIVIENSYTY</sequence>
<keyword evidence="3" id="KW-1185">Reference proteome</keyword>
<dbReference type="InterPro" id="IPR002347">
    <property type="entry name" value="SDR_fam"/>
</dbReference>
<dbReference type="AlphaFoldDB" id="A0A673YNH9"/>
<dbReference type="PANTHER" id="PTHR44279:SF2">
    <property type="entry name" value="HYDROXYSTEROID (11-BETA) DEHYDROGENASE 1-LIKE B-RELATED"/>
    <property type="match status" value="1"/>
</dbReference>
<comment type="similarity">
    <text evidence="1">Belongs to the short-chain dehydrogenases/reductases (SDR) family.</text>
</comment>